<dbReference type="GO" id="GO:0006950">
    <property type="term" value="P:response to stress"/>
    <property type="evidence" value="ECO:0007669"/>
    <property type="project" value="TreeGrafter"/>
</dbReference>
<feature type="domain" description="HTH marR-type" evidence="2">
    <location>
        <begin position="3"/>
        <end position="137"/>
    </location>
</feature>
<evidence type="ECO:0000313" key="3">
    <source>
        <dbReference type="EMBL" id="XDK32070.1"/>
    </source>
</evidence>
<dbReference type="PANTHER" id="PTHR33164">
    <property type="entry name" value="TRANSCRIPTIONAL REGULATOR, MARR FAMILY"/>
    <property type="match status" value="1"/>
</dbReference>
<proteinExistence type="predicted"/>
<dbReference type="InterPro" id="IPR000835">
    <property type="entry name" value="HTH_MarR-typ"/>
</dbReference>
<organism evidence="3">
    <name type="scientific">Ornithinibacillus sp. 4-3</name>
    <dbReference type="NCBI Taxonomy" id="3231488"/>
    <lineage>
        <taxon>Bacteria</taxon>
        <taxon>Bacillati</taxon>
        <taxon>Bacillota</taxon>
        <taxon>Bacilli</taxon>
        <taxon>Bacillales</taxon>
        <taxon>Bacillaceae</taxon>
        <taxon>Ornithinibacillus</taxon>
    </lineage>
</organism>
<dbReference type="Pfam" id="PF12802">
    <property type="entry name" value="MarR_2"/>
    <property type="match status" value="1"/>
</dbReference>
<dbReference type="InterPro" id="IPR036388">
    <property type="entry name" value="WH-like_DNA-bd_sf"/>
</dbReference>
<dbReference type="AlphaFoldDB" id="A0AB39HND8"/>
<name>A0AB39HND8_9BACI</name>
<dbReference type="Gene3D" id="1.10.10.10">
    <property type="entry name" value="Winged helix-like DNA-binding domain superfamily/Winged helix DNA-binding domain"/>
    <property type="match status" value="1"/>
</dbReference>
<dbReference type="InterPro" id="IPR036390">
    <property type="entry name" value="WH_DNA-bd_sf"/>
</dbReference>
<evidence type="ECO:0000259" key="2">
    <source>
        <dbReference type="PROSITE" id="PS50995"/>
    </source>
</evidence>
<gene>
    <name evidence="3" type="ORF">AB4Y30_13775</name>
</gene>
<keyword evidence="1" id="KW-0238">DNA-binding</keyword>
<reference evidence="3" key="1">
    <citation type="submission" date="2024-07" db="EMBL/GenBank/DDBJ databases">
        <title>Halotolerant mesophilic bacterium Ornithinibacillus sp. 4-3, sp. nov., isolated from soil.</title>
        <authorList>
            <person name="Sidarenka A.V."/>
            <person name="Guliayeva D.E."/>
            <person name="Leanovich S.I."/>
            <person name="Hileuskaya K.S."/>
            <person name="Akhremchuk A.E."/>
            <person name="Sikolenko M.A."/>
            <person name="Valentovich L.N."/>
        </authorList>
    </citation>
    <scope>NUCLEOTIDE SEQUENCE</scope>
    <source>
        <strain evidence="3">4-3</strain>
    </source>
</reference>
<dbReference type="PROSITE" id="PS50995">
    <property type="entry name" value="HTH_MARR_2"/>
    <property type="match status" value="1"/>
</dbReference>
<dbReference type="EMBL" id="CP162599">
    <property type="protein sequence ID" value="XDK32070.1"/>
    <property type="molecule type" value="Genomic_DNA"/>
</dbReference>
<dbReference type="SMART" id="SM00347">
    <property type="entry name" value="HTH_MARR"/>
    <property type="match status" value="1"/>
</dbReference>
<protein>
    <submittedName>
        <fullName evidence="3">MarR family winged helix-turn-helix transcriptional regulator</fullName>
    </submittedName>
</protein>
<dbReference type="RefSeq" id="WP_368652792.1">
    <property type="nucleotide sequence ID" value="NZ_CP162599.1"/>
</dbReference>
<dbReference type="PRINTS" id="PR00598">
    <property type="entry name" value="HTHMARR"/>
</dbReference>
<evidence type="ECO:0000256" key="1">
    <source>
        <dbReference type="ARBA" id="ARBA00023125"/>
    </source>
</evidence>
<dbReference type="PANTHER" id="PTHR33164:SF89">
    <property type="entry name" value="MARR FAMILY REGULATORY PROTEIN"/>
    <property type="match status" value="1"/>
</dbReference>
<dbReference type="InterPro" id="IPR039422">
    <property type="entry name" value="MarR/SlyA-like"/>
</dbReference>
<accession>A0AB39HND8</accession>
<dbReference type="GO" id="GO:0003677">
    <property type="term" value="F:DNA binding"/>
    <property type="evidence" value="ECO:0007669"/>
    <property type="project" value="UniProtKB-KW"/>
</dbReference>
<dbReference type="GO" id="GO:0003700">
    <property type="term" value="F:DNA-binding transcription factor activity"/>
    <property type="evidence" value="ECO:0007669"/>
    <property type="project" value="InterPro"/>
</dbReference>
<sequence length="137" mass="15904">MSEKTIFDILHQMDTFTNSVMIKWNKMFNEDLGVSNVLTLGFINNNKKARPSDISKKLGLTPPTVTHLVEKLVKKELVERVLDDSDRRIIYLVITEKGKEVLKRANIEGQVLRREMFLKLTEEERAQLLALYEKLNS</sequence>
<dbReference type="SUPFAM" id="SSF46785">
    <property type="entry name" value="Winged helix' DNA-binding domain"/>
    <property type="match status" value="1"/>
</dbReference>